<evidence type="ECO:0000313" key="7">
    <source>
        <dbReference type="EMBL" id="KAJ0213641.1"/>
    </source>
</evidence>
<dbReference type="Pfam" id="PF06839">
    <property type="entry name" value="Zn_ribbon_GRF"/>
    <property type="match status" value="1"/>
</dbReference>
<comment type="caution">
    <text evidence="7">The sequence shown here is derived from an EMBL/GenBank/DDBJ whole genome shotgun (WGS) entry which is preliminary data.</text>
</comment>
<feature type="domain" description="GRF-type" evidence="6">
    <location>
        <begin position="6"/>
        <end position="58"/>
    </location>
</feature>
<dbReference type="EMBL" id="NBSK02000004">
    <property type="protein sequence ID" value="KAJ0213641.1"/>
    <property type="molecule type" value="Genomic_DNA"/>
</dbReference>
<evidence type="ECO:0000256" key="5">
    <source>
        <dbReference type="SAM" id="Phobius"/>
    </source>
</evidence>
<dbReference type="Proteomes" id="UP000235145">
    <property type="component" value="Unassembled WGS sequence"/>
</dbReference>
<evidence type="ECO:0000256" key="3">
    <source>
        <dbReference type="ARBA" id="ARBA00022833"/>
    </source>
</evidence>
<keyword evidence="2 4" id="KW-0863">Zinc-finger</keyword>
<evidence type="ECO:0000313" key="8">
    <source>
        <dbReference type="Proteomes" id="UP000235145"/>
    </source>
</evidence>
<dbReference type="PANTHER" id="PTHR33680:SF1">
    <property type="entry name" value="OS05G0489500 PROTEIN"/>
    <property type="match status" value="1"/>
</dbReference>
<dbReference type="PANTHER" id="PTHR33680">
    <property type="entry name" value="OS07G0190500 PROTEIN"/>
    <property type="match status" value="1"/>
</dbReference>
<feature type="transmembrane region" description="Helical" evidence="5">
    <location>
        <begin position="74"/>
        <end position="93"/>
    </location>
</feature>
<gene>
    <name evidence="7" type="ORF">LSAT_V11C400183480</name>
</gene>
<keyword evidence="5" id="KW-1133">Transmembrane helix</keyword>
<evidence type="ECO:0000259" key="6">
    <source>
        <dbReference type="PROSITE" id="PS51999"/>
    </source>
</evidence>
<reference evidence="7 8" key="1">
    <citation type="journal article" date="2017" name="Nat. Commun.">
        <title>Genome assembly with in vitro proximity ligation data and whole-genome triplication in lettuce.</title>
        <authorList>
            <person name="Reyes-Chin-Wo S."/>
            <person name="Wang Z."/>
            <person name="Yang X."/>
            <person name="Kozik A."/>
            <person name="Arikit S."/>
            <person name="Song C."/>
            <person name="Xia L."/>
            <person name="Froenicke L."/>
            <person name="Lavelle D.O."/>
            <person name="Truco M.J."/>
            <person name="Xia R."/>
            <person name="Zhu S."/>
            <person name="Xu C."/>
            <person name="Xu H."/>
            <person name="Xu X."/>
            <person name="Cox K."/>
            <person name="Korf I."/>
            <person name="Meyers B.C."/>
            <person name="Michelmore R.W."/>
        </authorList>
    </citation>
    <scope>NUCLEOTIDE SEQUENCE [LARGE SCALE GENOMIC DNA]</scope>
    <source>
        <strain evidence="8">cv. Salinas</strain>
        <tissue evidence="7">Seedlings</tissue>
    </source>
</reference>
<keyword evidence="8" id="KW-1185">Reference proteome</keyword>
<protein>
    <recommendedName>
        <fullName evidence="6">GRF-type domain-containing protein</fullName>
    </recommendedName>
</protein>
<accession>A0A9R1VZV2</accession>
<organism evidence="7 8">
    <name type="scientific">Lactuca sativa</name>
    <name type="common">Garden lettuce</name>
    <dbReference type="NCBI Taxonomy" id="4236"/>
    <lineage>
        <taxon>Eukaryota</taxon>
        <taxon>Viridiplantae</taxon>
        <taxon>Streptophyta</taxon>
        <taxon>Embryophyta</taxon>
        <taxon>Tracheophyta</taxon>
        <taxon>Spermatophyta</taxon>
        <taxon>Magnoliopsida</taxon>
        <taxon>eudicotyledons</taxon>
        <taxon>Gunneridae</taxon>
        <taxon>Pentapetalae</taxon>
        <taxon>asterids</taxon>
        <taxon>campanulids</taxon>
        <taxon>Asterales</taxon>
        <taxon>Asteraceae</taxon>
        <taxon>Cichorioideae</taxon>
        <taxon>Cichorieae</taxon>
        <taxon>Lactucinae</taxon>
        <taxon>Lactuca</taxon>
    </lineage>
</organism>
<dbReference type="AlphaFoldDB" id="A0A9R1VZV2"/>
<proteinExistence type="predicted"/>
<evidence type="ECO:0000256" key="1">
    <source>
        <dbReference type="ARBA" id="ARBA00022723"/>
    </source>
</evidence>
<evidence type="ECO:0000256" key="2">
    <source>
        <dbReference type="ARBA" id="ARBA00022771"/>
    </source>
</evidence>
<keyword evidence="5" id="KW-0812">Transmembrane</keyword>
<keyword evidence="3" id="KW-0862">Zinc</keyword>
<name>A0A9R1VZV2_LACSA</name>
<keyword evidence="5" id="KW-0472">Membrane</keyword>
<dbReference type="PROSITE" id="PS51999">
    <property type="entry name" value="ZF_GRF"/>
    <property type="match status" value="1"/>
</dbReference>
<evidence type="ECO:0000256" key="4">
    <source>
        <dbReference type="PROSITE-ProRule" id="PRU01343"/>
    </source>
</evidence>
<dbReference type="GO" id="GO:0008270">
    <property type="term" value="F:zinc ion binding"/>
    <property type="evidence" value="ECO:0007669"/>
    <property type="project" value="UniProtKB-KW"/>
</dbReference>
<keyword evidence="1" id="KW-0479">Metal-binding</keyword>
<sequence length="106" mass="11978">MVVIRCDCGDVCGVSISRTPDNPGRKFWGRPNYQGCSNFPKRNVEGGNCGFFKWADEELGQNMEMCHTQEIKPLLELIIQLLVVISLILAIVGDEELLHLCNVFFF</sequence>
<dbReference type="InterPro" id="IPR010666">
    <property type="entry name" value="Znf_GRF"/>
</dbReference>